<accession>A0A839AJ23</accession>
<reference evidence="1 2" key="1">
    <citation type="submission" date="2020-07" db="EMBL/GenBank/DDBJ databases">
        <title>Stappia sp., F7233, whole genome shotgun sequencing project.</title>
        <authorList>
            <person name="Jiang S."/>
            <person name="Liu Z.W."/>
            <person name="Du Z.J."/>
        </authorList>
    </citation>
    <scope>NUCLEOTIDE SEQUENCE [LARGE SCALE GENOMIC DNA]</scope>
    <source>
        <strain evidence="1 2">F7233</strain>
    </source>
</reference>
<comment type="caution">
    <text evidence="1">The sequence shown here is derived from an EMBL/GenBank/DDBJ whole genome shotgun (WGS) entry which is preliminary data.</text>
</comment>
<gene>
    <name evidence="1" type="ORF">H2509_18205</name>
</gene>
<dbReference type="Proteomes" id="UP000541109">
    <property type="component" value="Unassembled WGS sequence"/>
</dbReference>
<dbReference type="AlphaFoldDB" id="A0A839AJ23"/>
<sequence length="127" mass="14270">MSIYKKYEDRAIHLPFDDERAQTVIDSIRRLTMACKENVLMLEEELKSNDPDLDERCGLLDNRFEVYAVAIPQCPRAKLALSIDFGDGSPPSVMLHGAVGAANACAAACRLAIWHRNLMNPTWEPRP</sequence>
<evidence type="ECO:0000313" key="1">
    <source>
        <dbReference type="EMBL" id="MBA5779066.1"/>
    </source>
</evidence>
<proteinExistence type="predicted"/>
<dbReference type="RefSeq" id="WP_182167894.1">
    <property type="nucleotide sequence ID" value="NZ_JACFXV010000065.1"/>
</dbReference>
<dbReference type="EMBL" id="JACFXV010000065">
    <property type="protein sequence ID" value="MBA5779066.1"/>
    <property type="molecule type" value="Genomic_DNA"/>
</dbReference>
<evidence type="ECO:0000313" key="2">
    <source>
        <dbReference type="Proteomes" id="UP000541109"/>
    </source>
</evidence>
<protein>
    <submittedName>
        <fullName evidence="1">Uncharacterized protein</fullName>
    </submittedName>
</protein>
<name>A0A839AJ23_9HYPH</name>
<keyword evidence="2" id="KW-1185">Reference proteome</keyword>
<organism evidence="1 2">
    <name type="scientific">Stappia albiluteola</name>
    <dbReference type="NCBI Taxonomy" id="2758565"/>
    <lineage>
        <taxon>Bacteria</taxon>
        <taxon>Pseudomonadati</taxon>
        <taxon>Pseudomonadota</taxon>
        <taxon>Alphaproteobacteria</taxon>
        <taxon>Hyphomicrobiales</taxon>
        <taxon>Stappiaceae</taxon>
        <taxon>Stappia</taxon>
    </lineage>
</organism>